<comment type="caution">
    <text evidence="3">The sequence shown here is derived from an EMBL/GenBank/DDBJ whole genome shotgun (WGS) entry which is preliminary data.</text>
</comment>
<feature type="compositionally biased region" description="Acidic residues" evidence="1">
    <location>
        <begin position="235"/>
        <end position="258"/>
    </location>
</feature>
<evidence type="ECO:0000313" key="4">
    <source>
        <dbReference type="Proteomes" id="UP000647587"/>
    </source>
</evidence>
<name>A0ABQ2F1Z0_9DEIO</name>
<feature type="signal peptide" evidence="2">
    <location>
        <begin position="1"/>
        <end position="25"/>
    </location>
</feature>
<dbReference type="EMBL" id="BMPP01000012">
    <property type="protein sequence ID" value="GGK32316.1"/>
    <property type="molecule type" value="Genomic_DNA"/>
</dbReference>
<feature type="region of interest" description="Disordered" evidence="1">
    <location>
        <begin position="189"/>
        <end position="264"/>
    </location>
</feature>
<gene>
    <name evidence="3" type="ORF">GCM10008955_27740</name>
</gene>
<keyword evidence="4" id="KW-1185">Reference proteome</keyword>
<feature type="chain" id="PRO_5047320969" evidence="2">
    <location>
        <begin position="26"/>
        <end position="385"/>
    </location>
</feature>
<keyword evidence="2" id="KW-0732">Signal</keyword>
<reference evidence="4" key="1">
    <citation type="journal article" date="2019" name="Int. J. Syst. Evol. Microbiol.">
        <title>The Global Catalogue of Microorganisms (GCM) 10K type strain sequencing project: providing services to taxonomists for standard genome sequencing and annotation.</title>
        <authorList>
            <consortium name="The Broad Institute Genomics Platform"/>
            <consortium name="The Broad Institute Genome Sequencing Center for Infectious Disease"/>
            <person name="Wu L."/>
            <person name="Ma J."/>
        </authorList>
    </citation>
    <scope>NUCLEOTIDE SEQUENCE [LARGE SCALE GENOMIC DNA]</scope>
    <source>
        <strain evidence="4">JCM 30331</strain>
    </source>
</reference>
<dbReference type="Proteomes" id="UP000647587">
    <property type="component" value="Unassembled WGS sequence"/>
</dbReference>
<proteinExistence type="predicted"/>
<protein>
    <submittedName>
        <fullName evidence="3">Uncharacterized protein</fullName>
    </submittedName>
</protein>
<organism evidence="3 4">
    <name type="scientific">Deinococcus malanensis</name>
    <dbReference type="NCBI Taxonomy" id="1706855"/>
    <lineage>
        <taxon>Bacteria</taxon>
        <taxon>Thermotogati</taxon>
        <taxon>Deinococcota</taxon>
        <taxon>Deinococci</taxon>
        <taxon>Deinococcales</taxon>
        <taxon>Deinococcaceae</taxon>
        <taxon>Deinococcus</taxon>
    </lineage>
</organism>
<accession>A0ABQ2F1Z0</accession>
<evidence type="ECO:0000256" key="1">
    <source>
        <dbReference type="SAM" id="MobiDB-lite"/>
    </source>
</evidence>
<sequence>MQQNARHRHGRSLALAAALLGGAQATSLDFGVAVHGPAGGVWPTGTARFGVSDVNFAGGTAALGLSTRAADLHFSRGFSLAPLGAVTARGDLAVTWRGGVRAQTRVNGALGPVALNVGAELFTTSVASVDPLAPYAFEASDLRDRGWNADLTARYRLSRSLVVVGGGELGGQPQAFLGVEGRRDLTRVLPPAEDQGDPQESPEAPESAEPATAGSSSPAEEEATAPAPEEQPGTEQEEQPAEPDGAEVDDSAPVDPETEVTGTVTWRLGARAGRDVLGLTAGIGYATPAGLSLGLDTLVGPGAFGVTASVSAADVLGEGSALRVYGAFEPWRKQGMPLRAGVEATLPAGPGQLGLELRGGQSFNGDIGYGARVSYSLPLGQTERR</sequence>
<feature type="compositionally biased region" description="Low complexity" evidence="1">
    <location>
        <begin position="198"/>
        <end position="234"/>
    </location>
</feature>
<evidence type="ECO:0000256" key="2">
    <source>
        <dbReference type="SAM" id="SignalP"/>
    </source>
</evidence>
<evidence type="ECO:0000313" key="3">
    <source>
        <dbReference type="EMBL" id="GGK32316.1"/>
    </source>
</evidence>
<dbReference type="RefSeq" id="WP_189009856.1">
    <property type="nucleotide sequence ID" value="NZ_BMPP01000012.1"/>
</dbReference>